<feature type="region of interest" description="Disordered" evidence="1">
    <location>
        <begin position="48"/>
        <end position="79"/>
    </location>
</feature>
<accession>A0A4Y6EJ81</accession>
<evidence type="ECO:0000313" key="3">
    <source>
        <dbReference type="Proteomes" id="UP000318668"/>
    </source>
</evidence>
<dbReference type="RefSeq" id="YP_010674574.1">
    <property type="nucleotide sequence ID" value="NC_070994.1"/>
</dbReference>
<feature type="compositionally biased region" description="Basic and acidic residues" evidence="1">
    <location>
        <begin position="48"/>
        <end position="57"/>
    </location>
</feature>
<dbReference type="Proteomes" id="UP000318668">
    <property type="component" value="Segment"/>
</dbReference>
<protein>
    <submittedName>
        <fullName evidence="2">Uncharacterized protein</fullName>
    </submittedName>
</protein>
<organism evidence="2 3">
    <name type="scientific">Gordonia phage Coeur</name>
    <dbReference type="NCBI Taxonomy" id="2571246"/>
    <lineage>
        <taxon>Viruses</taxon>
        <taxon>Duplodnaviria</taxon>
        <taxon>Heunggongvirae</taxon>
        <taxon>Uroviricota</taxon>
        <taxon>Caudoviricetes</taxon>
        <taxon>Coeurvirus</taxon>
        <taxon>Coeurvirus coeur</taxon>
    </lineage>
</organism>
<sequence>MARKYTIDSTPWSAVVVCNRRGCFWRGFAHTKPSAYRLVADHLRRAHDDAAAADDARQSAQRHNKTFRNQRAPGGKSAA</sequence>
<dbReference type="GeneID" id="77950888"/>
<gene>
    <name evidence="2" type="primary">3</name>
    <name evidence="2" type="ORF">SEA_COEUR_3</name>
</gene>
<evidence type="ECO:0000313" key="2">
    <source>
        <dbReference type="EMBL" id="QDF17421.1"/>
    </source>
</evidence>
<dbReference type="EMBL" id="MK801723">
    <property type="protein sequence ID" value="QDF17421.1"/>
    <property type="molecule type" value="Genomic_DNA"/>
</dbReference>
<keyword evidence="3" id="KW-1185">Reference proteome</keyword>
<name>A0A4Y6EJ81_9CAUD</name>
<reference evidence="2 3" key="1">
    <citation type="submission" date="2019-04" db="EMBL/GenBank/DDBJ databases">
        <authorList>
            <person name="Alwine J.A."/>
            <person name="Grubb S.R."/>
            <person name="Haszto C.S."/>
            <person name="Molleti L.S."/>
            <person name="Simms M.O."/>
            <person name="Butela K.A."/>
            <person name="Garlena R.A."/>
            <person name="Russell D.A."/>
            <person name="Pope W.H."/>
            <person name="Jacobs-Sera D."/>
            <person name="Hatfull G.F."/>
        </authorList>
    </citation>
    <scope>NUCLEOTIDE SEQUENCE [LARGE SCALE GENOMIC DNA]</scope>
</reference>
<proteinExistence type="predicted"/>
<evidence type="ECO:0000256" key="1">
    <source>
        <dbReference type="SAM" id="MobiDB-lite"/>
    </source>
</evidence>
<dbReference type="KEGG" id="vg:77950888"/>